<sequence>MNTHVKRDLKLNGSTHIAFVIILVFQTLAFSAYALYSFHERRGAAQESAADFVSNTASVTYEQVIKPLEHTLNEIADVIEDKGEFPFSEVETRAKANALLHVSRGLMNISYGSKEGHFSAIPQLGNIEDARQRPWFNTKSIRSAFVFYTPLYPDFFDKSMVLSIAKPIFDAQGSYTGALAADLNLIELSYPYRSMILPLGGTLMVIDRSGHILLNGDTAQIAQTGLNPALISKMNNSSGSITDMEQKQQIFYHSYTNPDWFVVYAVPLSEITQHCLTPMLPTLMFFIMCSLVVVMMWFITHNTQLRVLSDIISSLRFGRENTKGTLENVQREIAEQQQALQSESEKANRDPLTGLWNRGRFDADLQALCEHKVPFALALIDIDHFKQVNDTYGHLLGDEVLKAVSKLGGEALGNSAQIYRYGGEEIAVLLPRNDLDAAVARIERWRCILETRLWRERDLKVTFSAGVTTPNNQEDDDILQRADDLLYRAKEEGRNRTLGA</sequence>
<dbReference type="AlphaFoldDB" id="A0A5J6WW18"/>
<dbReference type="EC" id="2.7.7.65" evidence="3"/>
<dbReference type="SMART" id="SM00267">
    <property type="entry name" value="GGDEF"/>
    <property type="match status" value="1"/>
</dbReference>
<organism evidence="11 12">
    <name type="scientific">Aeromonas simiae</name>
    <dbReference type="NCBI Taxonomy" id="218936"/>
    <lineage>
        <taxon>Bacteria</taxon>
        <taxon>Pseudomonadati</taxon>
        <taxon>Pseudomonadota</taxon>
        <taxon>Gammaproteobacteria</taxon>
        <taxon>Aeromonadales</taxon>
        <taxon>Aeromonadaceae</taxon>
        <taxon>Aeromonas</taxon>
    </lineage>
</organism>
<keyword evidence="4" id="KW-1003">Cell membrane</keyword>
<dbReference type="CDD" id="cd01949">
    <property type="entry name" value="GGDEF"/>
    <property type="match status" value="1"/>
</dbReference>
<dbReference type="EMBL" id="CP040449">
    <property type="protein sequence ID" value="QFI54421.1"/>
    <property type="molecule type" value="Genomic_DNA"/>
</dbReference>
<evidence type="ECO:0000256" key="7">
    <source>
        <dbReference type="ARBA" id="ARBA00023136"/>
    </source>
</evidence>
<evidence type="ECO:0000256" key="3">
    <source>
        <dbReference type="ARBA" id="ARBA00012528"/>
    </source>
</evidence>
<dbReference type="InterPro" id="IPR029787">
    <property type="entry name" value="Nucleotide_cyclase"/>
</dbReference>
<comment type="cofactor">
    <cofactor evidence="1">
        <name>Mg(2+)</name>
        <dbReference type="ChEBI" id="CHEBI:18420"/>
    </cofactor>
</comment>
<dbReference type="PANTHER" id="PTHR45138">
    <property type="entry name" value="REGULATORY COMPONENTS OF SENSORY TRANSDUCTION SYSTEM"/>
    <property type="match status" value="1"/>
</dbReference>
<name>A0A5J6WW18_9GAMM</name>
<gene>
    <name evidence="11" type="ORF">FE240_06760</name>
</gene>
<dbReference type="Gene3D" id="3.30.70.270">
    <property type="match status" value="1"/>
</dbReference>
<evidence type="ECO:0000256" key="8">
    <source>
        <dbReference type="SAM" id="Coils"/>
    </source>
</evidence>
<dbReference type="GO" id="GO:0052621">
    <property type="term" value="F:diguanylate cyclase activity"/>
    <property type="evidence" value="ECO:0007669"/>
    <property type="project" value="UniProtKB-EC"/>
</dbReference>
<feature type="transmembrane region" description="Helical" evidence="9">
    <location>
        <begin position="16"/>
        <end position="36"/>
    </location>
</feature>
<dbReference type="GO" id="GO:0005886">
    <property type="term" value="C:plasma membrane"/>
    <property type="evidence" value="ECO:0007669"/>
    <property type="project" value="UniProtKB-SubCell"/>
</dbReference>
<feature type="transmembrane region" description="Helical" evidence="9">
    <location>
        <begin position="279"/>
        <end position="299"/>
    </location>
</feature>
<keyword evidence="7 9" id="KW-0472">Membrane</keyword>
<keyword evidence="12" id="KW-1185">Reference proteome</keyword>
<evidence type="ECO:0000256" key="9">
    <source>
        <dbReference type="SAM" id="Phobius"/>
    </source>
</evidence>
<evidence type="ECO:0000313" key="12">
    <source>
        <dbReference type="Proteomes" id="UP000594034"/>
    </source>
</evidence>
<dbReference type="InterPro" id="IPR050469">
    <property type="entry name" value="Diguanylate_Cyclase"/>
</dbReference>
<evidence type="ECO:0000256" key="1">
    <source>
        <dbReference type="ARBA" id="ARBA00001946"/>
    </source>
</evidence>
<dbReference type="PANTHER" id="PTHR45138:SF24">
    <property type="entry name" value="DIGUANYLATE CYCLASE DGCC-RELATED"/>
    <property type="match status" value="1"/>
</dbReference>
<feature type="domain" description="GGDEF" evidence="10">
    <location>
        <begin position="373"/>
        <end position="500"/>
    </location>
</feature>
<evidence type="ECO:0000256" key="4">
    <source>
        <dbReference type="ARBA" id="ARBA00022475"/>
    </source>
</evidence>
<proteinExistence type="predicted"/>
<dbReference type="GO" id="GO:0043709">
    <property type="term" value="P:cell adhesion involved in single-species biofilm formation"/>
    <property type="evidence" value="ECO:0007669"/>
    <property type="project" value="TreeGrafter"/>
</dbReference>
<dbReference type="GO" id="GO:1902201">
    <property type="term" value="P:negative regulation of bacterial-type flagellum-dependent cell motility"/>
    <property type="evidence" value="ECO:0007669"/>
    <property type="project" value="TreeGrafter"/>
</dbReference>
<evidence type="ECO:0000256" key="6">
    <source>
        <dbReference type="ARBA" id="ARBA00022989"/>
    </source>
</evidence>
<dbReference type="Pfam" id="PF02743">
    <property type="entry name" value="dCache_1"/>
    <property type="match status" value="1"/>
</dbReference>
<evidence type="ECO:0000259" key="10">
    <source>
        <dbReference type="PROSITE" id="PS50887"/>
    </source>
</evidence>
<evidence type="ECO:0000313" key="11">
    <source>
        <dbReference type="EMBL" id="QFI54421.1"/>
    </source>
</evidence>
<dbReference type="PROSITE" id="PS50887">
    <property type="entry name" value="GGDEF"/>
    <property type="match status" value="1"/>
</dbReference>
<dbReference type="Gene3D" id="3.30.450.20">
    <property type="entry name" value="PAS domain"/>
    <property type="match status" value="1"/>
</dbReference>
<protein>
    <recommendedName>
        <fullName evidence="3">diguanylate cyclase</fullName>
        <ecNumber evidence="3">2.7.7.65</ecNumber>
    </recommendedName>
</protein>
<dbReference type="Pfam" id="PF00990">
    <property type="entry name" value="GGDEF"/>
    <property type="match status" value="1"/>
</dbReference>
<dbReference type="KEGG" id="asim:FE240_06760"/>
<dbReference type="SUPFAM" id="SSF55073">
    <property type="entry name" value="Nucleotide cyclase"/>
    <property type="match status" value="1"/>
</dbReference>
<dbReference type="InterPro" id="IPR033479">
    <property type="entry name" value="dCache_1"/>
</dbReference>
<keyword evidence="5 9" id="KW-0812">Transmembrane</keyword>
<keyword evidence="6 9" id="KW-1133">Transmembrane helix</keyword>
<dbReference type="InterPro" id="IPR000160">
    <property type="entry name" value="GGDEF_dom"/>
</dbReference>
<dbReference type="InterPro" id="IPR043128">
    <property type="entry name" value="Rev_trsase/Diguanyl_cyclase"/>
</dbReference>
<dbReference type="NCBIfam" id="TIGR00254">
    <property type="entry name" value="GGDEF"/>
    <property type="match status" value="1"/>
</dbReference>
<dbReference type="FunFam" id="3.30.70.270:FF:000001">
    <property type="entry name" value="Diguanylate cyclase domain protein"/>
    <property type="match status" value="1"/>
</dbReference>
<comment type="subcellular location">
    <subcellularLocation>
        <location evidence="2">Cell membrane</location>
        <topology evidence="2">Multi-pass membrane protein</topology>
    </subcellularLocation>
</comment>
<evidence type="ECO:0000256" key="2">
    <source>
        <dbReference type="ARBA" id="ARBA00004651"/>
    </source>
</evidence>
<dbReference type="Proteomes" id="UP000594034">
    <property type="component" value="Chromosome"/>
</dbReference>
<feature type="coiled-coil region" evidence="8">
    <location>
        <begin position="319"/>
        <end position="346"/>
    </location>
</feature>
<keyword evidence="8" id="KW-0175">Coiled coil</keyword>
<evidence type="ECO:0000256" key="5">
    <source>
        <dbReference type="ARBA" id="ARBA00022692"/>
    </source>
</evidence>
<accession>A0A5J6WW18</accession>
<dbReference type="CDD" id="cd18773">
    <property type="entry name" value="PDC1_HK_sensor"/>
    <property type="match status" value="1"/>
</dbReference>
<reference evidence="11 12" key="1">
    <citation type="submission" date="2019-05" db="EMBL/GenBank/DDBJ databases">
        <title>OXA-830, a novel chromosomally encoded expanded-spectrum class D beta-lactamase in Aeromonas simiae.</title>
        <authorList>
            <person name="Zhou W."/>
            <person name="Chen Q."/>
        </authorList>
    </citation>
    <scope>NUCLEOTIDE SEQUENCE [LARGE SCALE GENOMIC DNA]</scope>
    <source>
        <strain evidence="11 12">A6</strain>
    </source>
</reference>